<feature type="compositionally biased region" description="Gly residues" evidence="1">
    <location>
        <begin position="1421"/>
        <end position="1430"/>
    </location>
</feature>
<accession>A0A836BPA9</accession>
<feature type="compositionally biased region" description="Low complexity" evidence="1">
    <location>
        <begin position="880"/>
        <end position="891"/>
    </location>
</feature>
<feature type="region of interest" description="Disordered" evidence="1">
    <location>
        <begin position="939"/>
        <end position="1053"/>
    </location>
</feature>
<feature type="compositionally biased region" description="Low complexity" evidence="1">
    <location>
        <begin position="956"/>
        <end position="973"/>
    </location>
</feature>
<feature type="compositionally biased region" description="Low complexity" evidence="1">
    <location>
        <begin position="1826"/>
        <end position="1852"/>
    </location>
</feature>
<gene>
    <name evidence="2" type="ORF">HYH03_017450</name>
</gene>
<reference evidence="2" key="1">
    <citation type="journal article" date="2020" name="bioRxiv">
        <title>Comparative genomics of Chlamydomonas.</title>
        <authorList>
            <person name="Craig R.J."/>
            <person name="Hasan A.R."/>
            <person name="Ness R.W."/>
            <person name="Keightley P.D."/>
        </authorList>
    </citation>
    <scope>NUCLEOTIDE SEQUENCE</scope>
    <source>
        <strain evidence="2">CCAP 11/70</strain>
    </source>
</reference>
<feature type="compositionally biased region" description="Low complexity" evidence="1">
    <location>
        <begin position="2242"/>
        <end position="2254"/>
    </location>
</feature>
<feature type="compositionally biased region" description="Basic and acidic residues" evidence="1">
    <location>
        <begin position="2070"/>
        <end position="2082"/>
    </location>
</feature>
<feature type="compositionally biased region" description="Low complexity" evidence="1">
    <location>
        <begin position="1889"/>
        <end position="1903"/>
    </location>
</feature>
<feature type="region of interest" description="Disordered" evidence="1">
    <location>
        <begin position="124"/>
        <end position="176"/>
    </location>
</feature>
<feature type="compositionally biased region" description="Low complexity" evidence="1">
    <location>
        <begin position="315"/>
        <end position="336"/>
    </location>
</feature>
<feature type="compositionally biased region" description="Gly residues" evidence="1">
    <location>
        <begin position="1747"/>
        <end position="1767"/>
    </location>
</feature>
<feature type="compositionally biased region" description="Low complexity" evidence="1">
    <location>
        <begin position="2168"/>
        <end position="2180"/>
    </location>
</feature>
<feature type="region of interest" description="Disordered" evidence="1">
    <location>
        <begin position="1547"/>
        <end position="1569"/>
    </location>
</feature>
<comment type="caution">
    <text evidence="2">The sequence shown here is derived from an EMBL/GenBank/DDBJ whole genome shotgun (WGS) entry which is preliminary data.</text>
</comment>
<feature type="compositionally biased region" description="Gly residues" evidence="1">
    <location>
        <begin position="1168"/>
        <end position="1180"/>
    </location>
</feature>
<feature type="region of interest" description="Disordered" evidence="1">
    <location>
        <begin position="1411"/>
        <end position="1496"/>
    </location>
</feature>
<feature type="region of interest" description="Disordered" evidence="1">
    <location>
        <begin position="1747"/>
        <end position="1781"/>
    </location>
</feature>
<feature type="region of interest" description="Disordered" evidence="1">
    <location>
        <begin position="1163"/>
        <end position="1192"/>
    </location>
</feature>
<feature type="region of interest" description="Disordered" evidence="1">
    <location>
        <begin position="1814"/>
        <end position="1920"/>
    </location>
</feature>
<feature type="compositionally biased region" description="Low complexity" evidence="1">
    <location>
        <begin position="128"/>
        <end position="137"/>
    </location>
</feature>
<organism evidence="2 3">
    <name type="scientific">Edaphochlamys debaryana</name>
    <dbReference type="NCBI Taxonomy" id="47281"/>
    <lineage>
        <taxon>Eukaryota</taxon>
        <taxon>Viridiplantae</taxon>
        <taxon>Chlorophyta</taxon>
        <taxon>core chlorophytes</taxon>
        <taxon>Chlorophyceae</taxon>
        <taxon>CS clade</taxon>
        <taxon>Chlamydomonadales</taxon>
        <taxon>Chlamydomonadales incertae sedis</taxon>
        <taxon>Edaphochlamys</taxon>
    </lineage>
</organism>
<feature type="region of interest" description="Disordered" evidence="1">
    <location>
        <begin position="1219"/>
        <end position="1399"/>
    </location>
</feature>
<name>A0A836BPA9_9CHLO</name>
<feature type="compositionally biased region" description="Gly residues" evidence="1">
    <location>
        <begin position="1480"/>
        <end position="1496"/>
    </location>
</feature>
<feature type="compositionally biased region" description="Low complexity" evidence="1">
    <location>
        <begin position="450"/>
        <end position="468"/>
    </location>
</feature>
<feature type="compositionally biased region" description="Pro residues" evidence="1">
    <location>
        <begin position="160"/>
        <end position="171"/>
    </location>
</feature>
<feature type="compositionally biased region" description="Low complexity" evidence="1">
    <location>
        <begin position="1341"/>
        <end position="1359"/>
    </location>
</feature>
<evidence type="ECO:0000313" key="2">
    <source>
        <dbReference type="EMBL" id="KAG2483732.1"/>
    </source>
</evidence>
<feature type="region of interest" description="Disordered" evidence="1">
    <location>
        <begin position="2003"/>
        <end position="2029"/>
    </location>
</feature>
<feature type="region of interest" description="Disordered" evidence="1">
    <location>
        <begin position="865"/>
        <end position="904"/>
    </location>
</feature>
<feature type="compositionally biased region" description="Low complexity" evidence="1">
    <location>
        <begin position="2115"/>
        <end position="2125"/>
    </location>
</feature>
<feature type="region of interest" description="Disordered" evidence="1">
    <location>
        <begin position="733"/>
        <end position="754"/>
    </location>
</feature>
<feature type="region of interest" description="Disordered" evidence="1">
    <location>
        <begin position="668"/>
        <end position="689"/>
    </location>
</feature>
<keyword evidence="3" id="KW-1185">Reference proteome</keyword>
<feature type="compositionally biased region" description="Pro residues" evidence="1">
    <location>
        <begin position="1853"/>
        <end position="1875"/>
    </location>
</feature>
<feature type="compositionally biased region" description="Gly residues" evidence="1">
    <location>
        <begin position="241"/>
        <end position="252"/>
    </location>
</feature>
<protein>
    <submittedName>
        <fullName evidence="2">Uncharacterized protein</fullName>
    </submittedName>
</protein>
<feature type="region of interest" description="Disordered" evidence="1">
    <location>
        <begin position="2041"/>
        <end position="2344"/>
    </location>
</feature>
<feature type="region of interest" description="Disordered" evidence="1">
    <location>
        <begin position="298"/>
        <end position="385"/>
    </location>
</feature>
<feature type="region of interest" description="Disordered" evidence="1">
    <location>
        <begin position="515"/>
        <end position="563"/>
    </location>
</feature>
<feature type="compositionally biased region" description="Low complexity" evidence="1">
    <location>
        <begin position="403"/>
        <end position="415"/>
    </location>
</feature>
<feature type="compositionally biased region" description="Low complexity" evidence="1">
    <location>
        <begin position="1411"/>
        <end position="1420"/>
    </location>
</feature>
<dbReference type="OrthoDB" id="553395at2759"/>
<feature type="compositionally biased region" description="Basic and acidic residues" evidence="1">
    <location>
        <begin position="1460"/>
        <end position="1472"/>
    </location>
</feature>
<feature type="compositionally biased region" description="Low complexity" evidence="1">
    <location>
        <begin position="1222"/>
        <end position="1238"/>
    </location>
</feature>
<proteinExistence type="predicted"/>
<dbReference type="Proteomes" id="UP000612055">
    <property type="component" value="Unassembled WGS sequence"/>
</dbReference>
<feature type="compositionally biased region" description="Pro residues" evidence="1">
    <location>
        <begin position="740"/>
        <end position="750"/>
    </location>
</feature>
<feature type="compositionally biased region" description="Low complexity" evidence="1">
    <location>
        <begin position="1247"/>
        <end position="1262"/>
    </location>
</feature>
<feature type="compositionally biased region" description="Polar residues" evidence="1">
    <location>
        <begin position="537"/>
        <end position="546"/>
    </location>
</feature>
<feature type="compositionally biased region" description="Polar residues" evidence="1">
    <location>
        <begin position="1557"/>
        <end position="1569"/>
    </location>
</feature>
<feature type="compositionally biased region" description="Low complexity" evidence="1">
    <location>
        <begin position="1374"/>
        <end position="1388"/>
    </location>
</feature>
<evidence type="ECO:0000256" key="1">
    <source>
        <dbReference type="SAM" id="MobiDB-lite"/>
    </source>
</evidence>
<evidence type="ECO:0000313" key="3">
    <source>
        <dbReference type="Proteomes" id="UP000612055"/>
    </source>
</evidence>
<sequence>MTEDGRKLPILVLAGTRGCHGLAELCRGLLSDEVAVTVLEIGSSESLPDFVDRQSCRSDPILDATSDAQVQVTVCSGDVSSRSTFTAALVVCCVPPEGLQLELCQRASGLAADSDSQSLCGASRPLLRGGSAPRAASVGGGSSGGGVLQRLQRRLVGSPSPGPPPAPPTAPPAADAAAPRLACAALPWLPPSVLTELAAAAAPNPGPLPGPLPEPRLHRGLVLPALPRLAFVRMARPGAGAGAGVGADGPGSGVQERAEAPLGVAGEEEGETAGGGEAVRLRLQGAWLGLWAAGRLSQSQGRASCGRRSSTDANASLTRGAGGASTSAAGGRLSASRGRRVPLVGQRPSSLGQRPEPLGPRAMLQGGSGPNKRPFSDDSRPQGTGARWRSALGLLSESVWSESNGGSASGAAASSNGGGGQRQGLGTDDGAGGNGGTLSSPTEVHRGAHASSEGRAQAQAEAGVGAGAEVRQQEAAELALMRREVLAATREDAWEALLAGRAPLRCWGTELGLSQEDSAASTHTCPRSSHGDRRESLPTTAASATAQGAVWPAQDRSADSGGPPFSAFRRIMSLGTGPNGRGLVSLAATALGTGEHSAAAGSQPPPAGRVFGRLLSLGHSRRQSFSLGAGVEAAEAELPWHSSVAATPPAGAPATGTQDARVRVSAAGSLPPAATPATAGRVSGGGALPMRRQEGLKAPAELPPANWQDVAEAEAAVAAAIQLRLAARQRTSSTAAATPALPPPPPPPLAQLPASQTLSACDGAAGPAGGGDPLGLDGCVASLGPGAAGLQWMGSHSDKETAAAAAAALLAAGVSTLGPAAAAAVAAASSGMPLSYMSASSLLLGTHDPPPSTRGTAVGSPLLTSVLDGVEGDGGGATGGTSSAALASATAPPNGAVQPTSTSASCSAGLESAPFLGAASDPAPAVSGSVSTPALVGITPGCSGPAETPSPADPLGPAGSTASPSTTSFTGFADPPACTPLPESAAPLAPVTAPPADTSAASAPPQPLLLLFRTSTDGHPQHGDGDGDGDGPTLAIPRGCFEGESGAGHAPGEETIDPAVLAARWSLLSYGEYTLATCVPGTSAGASAGGEAKAQHTGMDSHLFGGWEDAGGRGRPLRPVPAAACSQAVSRYGALLTASAGWRCTELYDMHDALLLSKLTERRDAGAPGSGPETGAGGLARGPASSAGEALVSRASATGPLPAAAADTGRSEVDWGAILDASGSSPVGPGGPTESPGGPTEGPPGPMEGSVRASTASAVASGGRRGLGLDRASSRPSTGPLDRIIRSAMPLELRSGEGPSTPPGVAQAQPQAQTQAETQAQAQAQARSVPRCASSGPPGRSPATSAGAPAYASAGVSGSTSGGAPQGRLLGNIAPPARTTLPTRLPSTGRTCSSGTPYVCRRSTPGRALHRSLAAASARGVGPGSSGGGVLPRLLNTRPQGAPSEGVGPGRASSSGWGRCPDEGPRSARGSEPHPATPGLGVGPSGLMGVGTGTASGRGWAETLEALRGAAVASEAGSPAGFGSGAVSAGRRSGVVVSLARSLRKFMSRPRAGSRQEGPTETSPLDTTGLDSDAASHFMDQLATNDTVAIEAALMGCGPDRHTPACPTPPPGAAAAASESYASQAAHVTAVRAAALSLLMPPMAPPPTLPSPHDRMSAASACSVAAATTAAASGASGLGGSQGSRGFSARMMLALASPQAAAAAAAAAAAQSGPLPRTHALLGPASAADLRSVHSVAWPPEGGMGVVSGAGLGGQDHGTAQGSGGCTGPRAGSGAEAGLGPQLSRCTDGPLSAGGSTAACSALHSAALDSTSGLAPWTRRSVGPCSDARSSGPAPAASAPEPLPAWPHQGWAPPSPGPPPLPPTPDAKPGPPVPPLSAAGSGPLPPPAVLAAAGGLGPATTGPRSGQASSCSGPRMPSSRLGASSAALAAATGADAGSFEGAAAAATAAAAVVTAAAAWAPPPPGAAATGQPLSADPSGAVMCPSACAHTSATAVALTPQAGGGCEASSLQGAPSPLLPPPRPEFCAPAAPLDPRVVCEVGSEEGELEASSSPLNTGSAAVAAGAPRAGGRSERLSGLRSPDEASPPDVGGPGGAPSPLASALQEGELAGGGRQGSRLMGLLRGLMGTGRGSASGGSRPHSRRSSVHTPTGEAAFARGLTFEESRLNASSSASASASASAGPGSPWTGVSCGAEPGEVGPASPLAGSHSPRGLRARSLLQRTGSLLGLSMGLGGPRSRRGSNSRSSSQLSVGGSDITVGTGPQTTAARSNRHRLSITDTAAGPTSPPRTGSGGDRPPSAAARVASLGKAASRKLRSVVGSPGGPGRGRPEAGADAGGSPRHGPVQEARLARLAPLAASVLAPQ</sequence>
<feature type="compositionally biased region" description="Low complexity" evidence="1">
    <location>
        <begin position="985"/>
        <end position="1011"/>
    </location>
</feature>
<feature type="compositionally biased region" description="Gly residues" evidence="1">
    <location>
        <begin position="416"/>
        <end position="436"/>
    </location>
</feature>
<feature type="region of interest" description="Disordered" evidence="1">
    <location>
        <begin position="241"/>
        <end position="275"/>
    </location>
</feature>
<feature type="compositionally biased region" description="Polar residues" evidence="1">
    <location>
        <begin position="298"/>
        <end position="314"/>
    </location>
</feature>
<feature type="region of interest" description="Disordered" evidence="1">
    <location>
        <begin position="400"/>
        <end position="468"/>
    </location>
</feature>
<dbReference type="EMBL" id="JAEHOE010000168">
    <property type="protein sequence ID" value="KAG2483732.1"/>
    <property type="molecule type" value="Genomic_DNA"/>
</dbReference>
<feature type="compositionally biased region" description="Gly residues" evidence="1">
    <location>
        <begin position="138"/>
        <end position="147"/>
    </location>
</feature>
<feature type="compositionally biased region" description="Polar residues" evidence="1">
    <location>
        <begin position="515"/>
        <end position="527"/>
    </location>
</feature>
<feature type="compositionally biased region" description="Low complexity" evidence="1">
    <location>
        <begin position="1306"/>
        <end position="1326"/>
    </location>
</feature>
<feature type="compositionally biased region" description="Low complexity" evidence="1">
    <location>
        <begin position="2048"/>
        <end position="2069"/>
    </location>
</feature>